<dbReference type="AlphaFoldDB" id="A0A0J8TUF4"/>
<dbReference type="InterPro" id="IPR017847">
    <property type="entry name" value="T6SS_RhsGE_Vgr_subset"/>
</dbReference>
<dbReference type="Proteomes" id="UP000179937">
    <property type="component" value="Unassembled WGS sequence"/>
</dbReference>
<evidence type="ECO:0000313" key="10">
    <source>
        <dbReference type="Proteomes" id="UP000179937"/>
    </source>
</evidence>
<evidence type="ECO:0000313" key="7">
    <source>
        <dbReference type="EMBL" id="OIG67541.1"/>
    </source>
</evidence>
<feature type="coiled-coil region" evidence="2">
    <location>
        <begin position="667"/>
        <end position="697"/>
    </location>
</feature>
<dbReference type="Pfam" id="PF13296">
    <property type="entry name" value="T6SS_Vgr"/>
    <property type="match status" value="1"/>
</dbReference>
<feature type="compositionally biased region" description="Polar residues" evidence="3">
    <location>
        <begin position="576"/>
        <end position="592"/>
    </location>
</feature>
<dbReference type="Pfam" id="PF10106">
    <property type="entry name" value="DUF2345"/>
    <property type="match status" value="1"/>
</dbReference>
<dbReference type="InterPro" id="IPR006531">
    <property type="entry name" value="Gp5/Vgr_OB"/>
</dbReference>
<dbReference type="NCBIfam" id="TIGR03361">
    <property type="entry name" value="VI_Rhs_Vgr"/>
    <property type="match status" value="1"/>
</dbReference>
<dbReference type="RefSeq" id="WP_045544405.1">
    <property type="nucleotide sequence ID" value="NZ_AP014649.1"/>
</dbReference>
<sequence>MFNNIFQILESFGFLSQHRSVYLQFSDASLNSQVFLQRIDGQHYLNQGMTAELICLSTNAHIPLKTFIGVQVAVDQVTDRGSFFRTTGIITGASQGQSDGALTLYKLAISDPTYLWHKRRNSRVFMNKSVKEISEILFQEWQGKSPLFASSLTLDLSDLKQTYDVRPFVMQLNESDYDFLTRLWRSEGISWLIDEAELTVASNMDNIQPQKLRLIDDNNQYQALTRRAIRYHRSSATEQFDSMTSLMADRSLQPTSIFVQRWQPDVLQQTDGAGSVQSKHQHSTNYDNQSLSLEEAWHFSPAWMQDLNGEDGATSASNQQLEKFNQNLSAYYDAQSKQFIAKTTVRDTQVGYWFELNEHPEIDQHESTDKEFLIIGKNYYNQNNLPKDLNQQIQTLVQQSDWQASNTDERQANQLILQRRYIPTTPAYNPQTHSPVAHPQRAKVVGPEGEEIYVDEWGRIKVRFLFTRSDDHSHDGGAGTNNNDTDSAWIDVLTPWAGEGYGARFLPRIGEIVVINFFNGDIDRPFVMGRVHEAQRHPTKFDNKGKLPDTKKLSGIRSKEVSGSGFGQLRFDDTPGQISTQLQSSHGASQLNLGKLSHPKDKAESEDRGEGFELRTDQWGALRAGQGLLVSTHKQDNAKGEHLDAEVAKKQLEGSQTNSKALSDIAKNQKTDEIESLEQLKDFASQIQQQIAKFEKALLLLSSPDGIALSSSEDIHISADAQINQIAGDSINISTQKNVIAHAQNRLSLFAAQSGLKAVAAQGKVEIQAQADALDVLSKLGITISSTDDKVIISSPKEVKITGGSSQITLNGSGIFPKTGGKFQVNAGQHLFMGGASANASAPELPKAKSMQGALELLRSYGGDNFFKQNSYKVIDSLGKQITGKLDGNGFAQVTGIAPGPAKVVFEKDNTSAWLQSSDFKRNYTWAEPVKSVQGLMKNALEAVGQNTMSQLQNNLLSTDKNSFKNLGKNTLDNLAGQTVAQIKNQVTNTALNTVSKQLNLNLSADQMKSLGQMATNPSQSLEMLKEQGGDFLSDQMTAKLFKTTNQESPIQQGDLDTFVRSKK</sequence>
<dbReference type="NCBIfam" id="TIGR01646">
    <property type="entry name" value="vgr_GE"/>
    <property type="match status" value="1"/>
</dbReference>
<evidence type="ECO:0000256" key="1">
    <source>
        <dbReference type="ARBA" id="ARBA00005558"/>
    </source>
</evidence>
<reference evidence="8 11" key="2">
    <citation type="submission" date="2017-05" db="EMBL/GenBank/DDBJ databases">
        <title>Draft genome sequence of MDR A. baumannii AB360.</title>
        <authorList>
            <person name="Wareham D.W."/>
            <person name="Bean D.C."/>
        </authorList>
    </citation>
    <scope>NUCLEOTIDE SEQUENCE [LARGE SCALE GENOMIC DNA]</scope>
    <source>
        <strain evidence="8 11">AB360</strain>
    </source>
</reference>
<feature type="domain" description="Putative type VI secretion system Rhs element associated Vgr" evidence="6">
    <location>
        <begin position="559"/>
        <end position="666"/>
    </location>
</feature>
<reference evidence="7 10" key="1">
    <citation type="submission" date="2016-05" db="EMBL/GenBank/DDBJ databases">
        <title>The evolution of Acinetobacter baumannii in vivo.</title>
        <authorList>
            <person name="Hua X."/>
            <person name="Yu Y."/>
        </authorList>
    </citation>
    <scope>NUCLEOTIDE SEQUENCE [LARGE SCALE GENOMIC DNA]</scope>
    <source>
        <strain evidence="7 10">XH647</strain>
    </source>
</reference>
<feature type="compositionally biased region" description="Basic and acidic residues" evidence="3">
    <location>
        <begin position="598"/>
        <end position="613"/>
    </location>
</feature>
<protein>
    <submittedName>
        <fullName evidence="7">Type VI secretion system protein</fullName>
    </submittedName>
    <submittedName>
        <fullName evidence="9">Type VI secretion system tip protein VgrG</fullName>
    </submittedName>
</protein>
<dbReference type="InterPro" id="IPR028244">
    <property type="entry name" value="T6SS_Rhs_Vgr_dom"/>
</dbReference>
<evidence type="ECO:0000313" key="11">
    <source>
        <dbReference type="Proteomes" id="UP000197394"/>
    </source>
</evidence>
<gene>
    <name evidence="7" type="ORF">A7M90_09110</name>
    <name evidence="8" type="ORF">CBE85_11895</name>
    <name evidence="9" type="ORF">J6E47_13795</name>
</gene>
<name>A0A0J8TUF4_ACIBA</name>
<dbReference type="Proteomes" id="UP000664966">
    <property type="component" value="Chromosome"/>
</dbReference>
<dbReference type="EMBL" id="CP072270">
    <property type="protein sequence ID" value="QTK42483.1"/>
    <property type="molecule type" value="Genomic_DNA"/>
</dbReference>
<reference evidence="9" key="3">
    <citation type="submission" date="2021-03" db="EMBL/GenBank/DDBJ databases">
        <title>Complete genome sequencing of Acinetobacter baumannii.</title>
        <authorList>
            <person name="Yadav B."/>
            <person name="Makwana N."/>
            <person name="Kharat A.S."/>
            <person name="Veeraraghavan B."/>
            <person name="Vijayakumar S."/>
            <person name="Priya M."/>
        </authorList>
    </citation>
    <scope>NUCLEOTIDE SEQUENCE</scope>
    <source>
        <strain evidence="9">KSK6</strain>
    </source>
</reference>
<comment type="similarity">
    <text evidence="1">Belongs to the VgrG protein family.</text>
</comment>
<dbReference type="InterPro" id="IPR006533">
    <property type="entry name" value="T6SS_Vgr_RhsGE"/>
</dbReference>
<keyword evidence="2" id="KW-0175">Coiled coil</keyword>
<evidence type="ECO:0000259" key="6">
    <source>
        <dbReference type="Pfam" id="PF13296"/>
    </source>
</evidence>
<dbReference type="SUPFAM" id="SSF69255">
    <property type="entry name" value="gp5 N-terminal domain-like"/>
    <property type="match status" value="1"/>
</dbReference>
<organism evidence="7 10">
    <name type="scientific">Acinetobacter baumannii</name>
    <dbReference type="NCBI Taxonomy" id="470"/>
    <lineage>
        <taxon>Bacteria</taxon>
        <taxon>Pseudomonadati</taxon>
        <taxon>Pseudomonadota</taxon>
        <taxon>Gammaproteobacteria</taxon>
        <taxon>Moraxellales</taxon>
        <taxon>Moraxellaceae</taxon>
        <taxon>Acinetobacter</taxon>
        <taxon>Acinetobacter calcoaceticus/baumannii complex</taxon>
    </lineage>
</organism>
<dbReference type="Proteomes" id="UP000197394">
    <property type="component" value="Unassembled WGS sequence"/>
</dbReference>
<dbReference type="Gene3D" id="4.10.220.110">
    <property type="match status" value="1"/>
</dbReference>
<evidence type="ECO:0000259" key="5">
    <source>
        <dbReference type="Pfam" id="PF10106"/>
    </source>
</evidence>
<dbReference type="Pfam" id="PF05954">
    <property type="entry name" value="Phage_GPD"/>
    <property type="match status" value="1"/>
</dbReference>
<dbReference type="Pfam" id="PF04717">
    <property type="entry name" value="Phage_base_V"/>
    <property type="match status" value="1"/>
</dbReference>
<dbReference type="Gene3D" id="2.40.50.230">
    <property type="entry name" value="Gp5 N-terminal domain"/>
    <property type="match status" value="1"/>
</dbReference>
<dbReference type="EMBL" id="NGKM01000011">
    <property type="protein sequence ID" value="OWK66377.1"/>
    <property type="molecule type" value="Genomic_DNA"/>
</dbReference>
<evidence type="ECO:0000313" key="9">
    <source>
        <dbReference type="EMBL" id="QTK42483.1"/>
    </source>
</evidence>
<evidence type="ECO:0000256" key="3">
    <source>
        <dbReference type="SAM" id="MobiDB-lite"/>
    </source>
</evidence>
<evidence type="ECO:0000313" key="8">
    <source>
        <dbReference type="EMBL" id="OWK66377.1"/>
    </source>
</evidence>
<feature type="domain" description="DUF2345" evidence="5">
    <location>
        <begin position="689"/>
        <end position="836"/>
    </location>
</feature>
<feature type="region of interest" description="Disordered" evidence="3">
    <location>
        <begin position="556"/>
        <end position="613"/>
    </location>
</feature>
<dbReference type="InterPro" id="IPR037026">
    <property type="entry name" value="Vgr_OB-fold_dom_sf"/>
</dbReference>
<dbReference type="Gene3D" id="2.30.110.50">
    <property type="match status" value="1"/>
</dbReference>
<dbReference type="Gene3D" id="3.55.50.10">
    <property type="entry name" value="Baseplate protein-like domains"/>
    <property type="match status" value="1"/>
</dbReference>
<evidence type="ECO:0000256" key="2">
    <source>
        <dbReference type="SAM" id="Coils"/>
    </source>
</evidence>
<dbReference type="InterPro" id="IPR018769">
    <property type="entry name" value="VgrG2_DUF2345"/>
</dbReference>
<evidence type="ECO:0000259" key="4">
    <source>
        <dbReference type="Pfam" id="PF04717"/>
    </source>
</evidence>
<proteinExistence type="inferred from homology"/>
<dbReference type="EMBL" id="LYKI01000067">
    <property type="protein sequence ID" value="OIG67541.1"/>
    <property type="molecule type" value="Genomic_DNA"/>
</dbReference>
<dbReference type="PATRIC" id="fig|470.1577.peg.2379"/>
<feature type="domain" description="Gp5/Type VI secretion system Vgr protein OB-fold" evidence="4">
    <location>
        <begin position="483"/>
        <end position="531"/>
    </location>
</feature>
<dbReference type="SUPFAM" id="SSF69279">
    <property type="entry name" value="Phage tail proteins"/>
    <property type="match status" value="1"/>
</dbReference>
<accession>A0A0J8TUF4</accession>